<evidence type="ECO:0000313" key="2">
    <source>
        <dbReference type="EMBL" id="CAD6493780.1"/>
    </source>
</evidence>
<sequence>MWSENCRRMMKGYEPKELTMIGEQVFYMLLCLRYGLKIEAMRVWRRISRKLVGKDK</sequence>
<dbReference type="EMBL" id="CAJHIO010000040">
    <property type="protein sequence ID" value="CAD6493780.1"/>
    <property type="molecule type" value="Genomic_DNA"/>
</dbReference>
<organism evidence="2 3">
    <name type="scientific">Candidatus Argoarchaeum ethanivorans</name>
    <dbReference type="NCBI Taxonomy" id="2608793"/>
    <lineage>
        <taxon>Archaea</taxon>
        <taxon>Methanobacteriati</taxon>
        <taxon>Methanobacteriota</taxon>
        <taxon>Stenosarchaea group</taxon>
        <taxon>Methanomicrobia</taxon>
        <taxon>Methanosarcinales</taxon>
        <taxon>Methanosarcinales incertae sedis</taxon>
        <taxon>GOM Arc I cluster</taxon>
        <taxon>Candidatus Argoarchaeum</taxon>
    </lineage>
</organism>
<gene>
    <name evidence="1" type="ORF">CHKLHMKO_00530</name>
    <name evidence="2" type="ORF">CHKLHMKO_00538</name>
</gene>
<comment type="caution">
    <text evidence="2">The sequence shown here is derived from an EMBL/GenBank/DDBJ whole genome shotgun (WGS) entry which is preliminary data.</text>
</comment>
<reference evidence="2" key="1">
    <citation type="submission" date="2020-10" db="EMBL/GenBank/DDBJ databases">
        <authorList>
            <person name="Hahn C.J."/>
            <person name="Laso-Perez R."/>
            <person name="Vulcano F."/>
            <person name="Vaziourakis K.-M."/>
            <person name="Stokke R."/>
            <person name="Steen I.H."/>
            <person name="Teske A."/>
            <person name="Boetius A."/>
            <person name="Liebeke M."/>
            <person name="Amann R."/>
            <person name="Knittel K."/>
        </authorList>
    </citation>
    <scope>NUCLEOTIDE SEQUENCE</scope>
    <source>
        <strain evidence="2">Gfbio:e3339647-f889-4370-9287-4fb5cb688e4c:AG392O15_GoMArc1</strain>
    </source>
</reference>
<accession>A0A811TDB6</accession>
<evidence type="ECO:0000313" key="1">
    <source>
        <dbReference type="EMBL" id="CAD6493752.1"/>
    </source>
</evidence>
<proteinExistence type="predicted"/>
<evidence type="ECO:0000313" key="3">
    <source>
        <dbReference type="Proteomes" id="UP000610373"/>
    </source>
</evidence>
<protein>
    <submittedName>
        <fullName evidence="2">Uncharacterized protein</fullName>
    </submittedName>
</protein>
<name>A0A811TDB6_9EURY</name>
<dbReference type="EMBL" id="CAJHIO010000040">
    <property type="protein sequence ID" value="CAD6493752.1"/>
    <property type="molecule type" value="Genomic_DNA"/>
</dbReference>
<dbReference type="Proteomes" id="UP000610373">
    <property type="component" value="Unassembled WGS sequence"/>
</dbReference>
<dbReference type="AlphaFoldDB" id="A0A811TDB6"/>